<name>D9XQW5_9ACTN</name>
<accession>D9XQW5</accession>
<dbReference type="InterPro" id="IPR024775">
    <property type="entry name" value="DinB-like"/>
</dbReference>
<dbReference type="Pfam" id="PF12867">
    <property type="entry name" value="DinB_2"/>
    <property type="match status" value="1"/>
</dbReference>
<reference evidence="2" key="1">
    <citation type="submission" date="2009-02" db="EMBL/GenBank/DDBJ databases">
        <title>Annotation of Streptomyces griseoflavus strain Tu4000.</title>
        <authorList>
            <consortium name="The Broad Institute Genome Sequencing Platform"/>
            <consortium name="Broad Institute Microbial Sequencing Center"/>
            <person name="Fischbach M."/>
            <person name="Godfrey P."/>
            <person name="Ward D."/>
            <person name="Young S."/>
            <person name="Zeng Q."/>
            <person name="Koehrsen M."/>
            <person name="Alvarado L."/>
            <person name="Berlin A.M."/>
            <person name="Bochicchio J."/>
            <person name="Borenstein D."/>
            <person name="Chapman S.B."/>
            <person name="Chen Z."/>
            <person name="Engels R."/>
            <person name="Freedman E."/>
            <person name="Gellesch M."/>
            <person name="Goldberg J."/>
            <person name="Griggs A."/>
            <person name="Gujja S."/>
            <person name="Heilman E.R."/>
            <person name="Heiman D.I."/>
            <person name="Hepburn T.A."/>
            <person name="Howarth C."/>
            <person name="Jen D."/>
            <person name="Larson L."/>
            <person name="Lewis B."/>
            <person name="Mehta T."/>
            <person name="Park D."/>
            <person name="Pearson M."/>
            <person name="Richards J."/>
            <person name="Roberts A."/>
            <person name="Saif S."/>
            <person name="Shea T.D."/>
            <person name="Shenoy N."/>
            <person name="Sisk P."/>
            <person name="Stolte C."/>
            <person name="Sykes S.N."/>
            <person name="Thomson T."/>
            <person name="Walk T."/>
            <person name="White J."/>
            <person name="Yandava C."/>
            <person name="Straight P."/>
            <person name="Clardy J."/>
            <person name="Hung D."/>
            <person name="Kolter R."/>
            <person name="Mekalanos J."/>
            <person name="Walker S."/>
            <person name="Walsh C.T."/>
            <person name="Wieland-Brown L.C."/>
            <person name="Haas B."/>
            <person name="Nusbaum C."/>
            <person name="Birren B."/>
        </authorList>
    </citation>
    <scope>NUCLEOTIDE SEQUENCE [LARGE SCALE GENOMIC DNA]</scope>
    <source>
        <strain evidence="2">Tu4000</strain>
    </source>
</reference>
<gene>
    <name evidence="2" type="ORF">SSRG_03282</name>
</gene>
<dbReference type="SUPFAM" id="SSF109854">
    <property type="entry name" value="DinB/YfiT-like putative metalloenzymes"/>
    <property type="match status" value="1"/>
</dbReference>
<dbReference type="EMBL" id="GG657758">
    <property type="protein sequence ID" value="EFL40478.1"/>
    <property type="molecule type" value="Genomic_DNA"/>
</dbReference>
<dbReference type="AlphaFoldDB" id="D9XQW5"/>
<feature type="domain" description="DinB-like" evidence="1">
    <location>
        <begin position="30"/>
        <end position="180"/>
    </location>
</feature>
<sequence>MGAAGDGRGTLTRTPRERRPRMDTSLLRWQFELTWSLFEYHLERLEPDDFLWEPGPHCWTVRRSPDGTWVPDWAETEPDPVPVPTIAWVSWHMGWWWSVTLDHARGRRPRERTEITWPGEGRATTDWLRTLHAEWLTVLDDLTEADLNATAPFPWPNDPAHTKAHMAAWVNAELMKNVTEIGQLRLLRAAS</sequence>
<proteinExistence type="predicted"/>
<evidence type="ECO:0000313" key="3">
    <source>
        <dbReference type="Proteomes" id="UP000002968"/>
    </source>
</evidence>
<dbReference type="InterPro" id="IPR034660">
    <property type="entry name" value="DinB/YfiT-like"/>
</dbReference>
<dbReference type="eggNOG" id="ENOG502ZECI">
    <property type="taxonomic scope" value="Bacteria"/>
</dbReference>
<evidence type="ECO:0000259" key="1">
    <source>
        <dbReference type="Pfam" id="PF12867"/>
    </source>
</evidence>
<organism evidence="2 3">
    <name type="scientific">Streptomyces griseoflavus Tu4000</name>
    <dbReference type="NCBI Taxonomy" id="467200"/>
    <lineage>
        <taxon>Bacteria</taxon>
        <taxon>Bacillati</taxon>
        <taxon>Actinomycetota</taxon>
        <taxon>Actinomycetes</taxon>
        <taxon>Kitasatosporales</taxon>
        <taxon>Streptomycetaceae</taxon>
        <taxon>Streptomyces</taxon>
    </lineage>
</organism>
<protein>
    <recommendedName>
        <fullName evidence="1">DinB-like domain-containing protein</fullName>
    </recommendedName>
</protein>
<keyword evidence="3" id="KW-1185">Reference proteome</keyword>
<evidence type="ECO:0000313" key="2">
    <source>
        <dbReference type="EMBL" id="EFL40478.1"/>
    </source>
</evidence>
<dbReference type="Proteomes" id="UP000002968">
    <property type="component" value="Unassembled WGS sequence"/>
</dbReference>
<dbReference type="STRING" id="467200.SSRG_03282"/>
<dbReference type="HOGENOM" id="CLU_097136_0_0_11"/>